<proteinExistence type="predicted"/>
<organism evidence="2 3">
    <name type="scientific">Weissella fermenti</name>
    <dbReference type="NCBI Taxonomy" id="2987699"/>
    <lineage>
        <taxon>Bacteria</taxon>
        <taxon>Bacillati</taxon>
        <taxon>Bacillota</taxon>
        <taxon>Bacilli</taxon>
        <taxon>Lactobacillales</taxon>
        <taxon>Lactobacillaceae</taxon>
        <taxon>Weissella</taxon>
    </lineage>
</organism>
<feature type="transmembrane region" description="Helical" evidence="1">
    <location>
        <begin position="77"/>
        <end position="96"/>
    </location>
</feature>
<reference evidence="2" key="1">
    <citation type="submission" date="2023-03" db="EMBL/GenBank/DDBJ databases">
        <title>Comparative genomics of Weissella fermenti BK2, and weissella type species.</title>
        <authorList>
            <person name="Lee J.K."/>
            <person name="Baek J.H."/>
            <person name="Kim J.M."/>
            <person name="Choi D.G."/>
            <person name="Jeon C.O."/>
        </authorList>
    </citation>
    <scope>NUCLEOTIDE SEQUENCE</scope>
    <source>
        <strain evidence="2">BK2</strain>
    </source>
</reference>
<name>A0ABT6D250_9LACO</name>
<evidence type="ECO:0000313" key="3">
    <source>
        <dbReference type="Proteomes" id="UP001146336"/>
    </source>
</evidence>
<accession>A0ABT6D250</accession>
<comment type="caution">
    <text evidence="2">The sequence shown here is derived from an EMBL/GenBank/DDBJ whole genome shotgun (WGS) entry which is preliminary data.</text>
</comment>
<dbReference type="EMBL" id="JAOZFC020000001">
    <property type="protein sequence ID" value="MDF9298728.1"/>
    <property type="molecule type" value="Genomic_DNA"/>
</dbReference>
<feature type="transmembrane region" description="Helical" evidence="1">
    <location>
        <begin position="108"/>
        <end position="129"/>
    </location>
</feature>
<evidence type="ECO:0000313" key="2">
    <source>
        <dbReference type="EMBL" id="MDF9298728.1"/>
    </source>
</evidence>
<gene>
    <name evidence="2" type="ORF">OIT47_000055</name>
</gene>
<keyword evidence="1" id="KW-0472">Membrane</keyword>
<sequence>MIEQKNAYEVEAVTLRYYTTELPATPLSPRIKDRISNLMFMIKNQPNLILIALFWLVKSAIVAFLSLIKFLLAFLTYWIKCTMYIFMPTVIIATYFNRDIQNLQNTFSNIVSCTLLLGFAATIFITLSLERVGYMTLFEEYSFSKFPIMTFWELKDNQFKAHNIYANPMGSGKPGYTSKTEFVLNSDHDLLVGDDKRLIDAWRNKLLKLNRDANSTPWKDWENEHAVAIPRQAKTIY</sequence>
<evidence type="ECO:0000256" key="1">
    <source>
        <dbReference type="SAM" id="Phobius"/>
    </source>
</evidence>
<keyword evidence="3" id="KW-1185">Reference proteome</keyword>
<dbReference type="RefSeq" id="WP_199404606.1">
    <property type="nucleotide sequence ID" value="NZ_JAOZFC020000001.1"/>
</dbReference>
<dbReference type="Proteomes" id="UP001146336">
    <property type="component" value="Unassembled WGS sequence"/>
</dbReference>
<keyword evidence="1" id="KW-1133">Transmembrane helix</keyword>
<keyword evidence="1" id="KW-0812">Transmembrane</keyword>
<protein>
    <submittedName>
        <fullName evidence="2">Uncharacterized protein</fullName>
    </submittedName>
</protein>
<feature type="transmembrane region" description="Helical" evidence="1">
    <location>
        <begin position="48"/>
        <end position="71"/>
    </location>
</feature>